<dbReference type="InterPro" id="IPR036388">
    <property type="entry name" value="WH-like_DNA-bd_sf"/>
</dbReference>
<keyword evidence="3" id="KW-0238">DNA-binding</keyword>
<dbReference type="Proteomes" id="UP000031561">
    <property type="component" value="Unassembled WGS sequence"/>
</dbReference>
<dbReference type="FunFam" id="1.10.10.10:FF:000001">
    <property type="entry name" value="LysR family transcriptional regulator"/>
    <property type="match status" value="1"/>
</dbReference>
<dbReference type="SUPFAM" id="SSF46785">
    <property type="entry name" value="Winged helix' DNA-binding domain"/>
    <property type="match status" value="1"/>
</dbReference>
<evidence type="ECO:0000313" key="6">
    <source>
        <dbReference type="EMBL" id="MCM1982289.1"/>
    </source>
</evidence>
<comment type="similarity">
    <text evidence="1">Belongs to the LysR transcriptional regulatory family.</text>
</comment>
<dbReference type="CDD" id="cd05466">
    <property type="entry name" value="PBP2_LTTR_substrate"/>
    <property type="match status" value="1"/>
</dbReference>
<dbReference type="PROSITE" id="PS50931">
    <property type="entry name" value="HTH_LYSR"/>
    <property type="match status" value="1"/>
</dbReference>
<dbReference type="PANTHER" id="PTHR30419:SF8">
    <property type="entry name" value="NITROGEN ASSIMILATION TRANSCRIPTIONAL ACTIVATOR-RELATED"/>
    <property type="match status" value="1"/>
</dbReference>
<dbReference type="Pfam" id="PF03466">
    <property type="entry name" value="LysR_substrate"/>
    <property type="match status" value="1"/>
</dbReference>
<reference evidence="6 7" key="1">
    <citation type="journal article" date="2015" name="Genome Announc.">
        <title>Draft Genome Sequence of Filamentous Marine Cyanobacterium Lyngbya confervoides Strain BDU141951.</title>
        <authorList>
            <person name="Chandrababunaidu M.M."/>
            <person name="Sen D."/>
            <person name="Tripathy S."/>
        </authorList>
    </citation>
    <scope>NUCLEOTIDE SEQUENCE [LARGE SCALE GENOMIC DNA]</scope>
    <source>
        <strain evidence="6 7">BDU141951</strain>
    </source>
</reference>
<keyword evidence="2" id="KW-0805">Transcription regulation</keyword>
<comment type="caution">
    <text evidence="6">The sequence shown here is derived from an EMBL/GenBank/DDBJ whole genome shotgun (WGS) entry which is preliminary data.</text>
</comment>
<dbReference type="EMBL" id="JTHE03000037">
    <property type="protein sequence ID" value="MCM1982289.1"/>
    <property type="molecule type" value="Genomic_DNA"/>
</dbReference>
<evidence type="ECO:0000259" key="5">
    <source>
        <dbReference type="PROSITE" id="PS50931"/>
    </source>
</evidence>
<dbReference type="InterPro" id="IPR036390">
    <property type="entry name" value="WH_DNA-bd_sf"/>
</dbReference>
<dbReference type="Gene3D" id="1.10.10.10">
    <property type="entry name" value="Winged helix-like DNA-binding domain superfamily/Winged helix DNA-binding domain"/>
    <property type="match status" value="1"/>
</dbReference>
<dbReference type="InterPro" id="IPR000847">
    <property type="entry name" value="LysR_HTH_N"/>
</dbReference>
<dbReference type="InterPro" id="IPR005119">
    <property type="entry name" value="LysR_subst-bd"/>
</dbReference>
<evidence type="ECO:0000256" key="2">
    <source>
        <dbReference type="ARBA" id="ARBA00023015"/>
    </source>
</evidence>
<evidence type="ECO:0000256" key="3">
    <source>
        <dbReference type="ARBA" id="ARBA00023125"/>
    </source>
</evidence>
<dbReference type="AlphaFoldDB" id="A0ABD4T138"/>
<dbReference type="GO" id="GO:0003677">
    <property type="term" value="F:DNA binding"/>
    <property type="evidence" value="ECO:0007669"/>
    <property type="project" value="UniProtKB-KW"/>
</dbReference>
<name>A0ABD4T138_9CYAN</name>
<keyword evidence="4" id="KW-0804">Transcription</keyword>
<dbReference type="SUPFAM" id="SSF53850">
    <property type="entry name" value="Periplasmic binding protein-like II"/>
    <property type="match status" value="1"/>
</dbReference>
<dbReference type="PANTHER" id="PTHR30419">
    <property type="entry name" value="HTH-TYPE TRANSCRIPTIONAL REGULATOR YBHD"/>
    <property type="match status" value="1"/>
</dbReference>
<feature type="domain" description="HTH lysR-type" evidence="5">
    <location>
        <begin position="1"/>
        <end position="57"/>
    </location>
</feature>
<evidence type="ECO:0000256" key="1">
    <source>
        <dbReference type="ARBA" id="ARBA00009437"/>
    </source>
</evidence>
<dbReference type="InterPro" id="IPR050950">
    <property type="entry name" value="HTH-type_LysR_regulators"/>
</dbReference>
<organism evidence="6 7">
    <name type="scientific">Lyngbya confervoides BDU141951</name>
    <dbReference type="NCBI Taxonomy" id="1574623"/>
    <lineage>
        <taxon>Bacteria</taxon>
        <taxon>Bacillati</taxon>
        <taxon>Cyanobacteriota</taxon>
        <taxon>Cyanophyceae</taxon>
        <taxon>Oscillatoriophycideae</taxon>
        <taxon>Oscillatoriales</taxon>
        <taxon>Microcoleaceae</taxon>
        <taxon>Lyngbya</taxon>
    </lineage>
</organism>
<gene>
    <name evidence="6" type="ORF">QQ91_0005535</name>
</gene>
<sequence>MRIEQIEAFLTVARTGSFQKAASSCGVTQSTISRQIQSLEKHLGLPLFHRGANNKLTFAGDQLLPHAKRILAEWQNAQTEIGQLLEGKQSELCVAAIHSVCAHYLPPVLQQFCELYPQVQLRVTSLGSDRSLKVLRDGLVDLAIVMDNPRLTQQPELVVDALYQEKIQVLMAANHPLTQYDLVPWAALAEYPQAMFKDGYGMQRLVQEKFQVQNLELKAVLELNTLDAFRGVIRQGKIVSLLPQGALVEAQEDASLAIRDLADLQLCDRNSVVLSRQVVMVTAQDRLLIPPIANFRRLVRDYFRDYFSERCPVEPALVAKSGVSSF</sequence>
<evidence type="ECO:0000313" key="7">
    <source>
        <dbReference type="Proteomes" id="UP000031561"/>
    </source>
</evidence>
<dbReference type="RefSeq" id="WP_166280885.1">
    <property type="nucleotide sequence ID" value="NZ_JTHE03000037.1"/>
</dbReference>
<dbReference type="Pfam" id="PF00126">
    <property type="entry name" value="HTH_1"/>
    <property type="match status" value="1"/>
</dbReference>
<proteinExistence type="inferred from homology"/>
<evidence type="ECO:0000256" key="4">
    <source>
        <dbReference type="ARBA" id="ARBA00023163"/>
    </source>
</evidence>
<dbReference type="PRINTS" id="PR00039">
    <property type="entry name" value="HTHLYSR"/>
</dbReference>
<accession>A0ABD4T138</accession>
<keyword evidence="7" id="KW-1185">Reference proteome</keyword>
<dbReference type="Gene3D" id="3.40.190.290">
    <property type="match status" value="1"/>
</dbReference>
<protein>
    <submittedName>
        <fullName evidence="6">LysR family transcriptional regulator</fullName>
    </submittedName>
</protein>